<feature type="region of interest" description="Disordered" evidence="1">
    <location>
        <begin position="414"/>
        <end position="436"/>
    </location>
</feature>
<feature type="region of interest" description="Disordered" evidence="1">
    <location>
        <begin position="321"/>
        <end position="341"/>
    </location>
</feature>
<dbReference type="Proteomes" id="UP000466442">
    <property type="component" value="Unassembled WGS sequence"/>
</dbReference>
<reference evidence="3" key="1">
    <citation type="journal article" date="2021" name="Mol. Ecol. Resour.">
        <title>Apolygus lucorum genome provides insights into omnivorousness and mesophyll feeding.</title>
        <authorList>
            <person name="Liu Y."/>
            <person name="Liu H."/>
            <person name="Wang H."/>
            <person name="Huang T."/>
            <person name="Liu B."/>
            <person name="Yang B."/>
            <person name="Yin L."/>
            <person name="Li B."/>
            <person name="Zhang Y."/>
            <person name="Zhang S."/>
            <person name="Jiang F."/>
            <person name="Zhang X."/>
            <person name="Ren Y."/>
            <person name="Wang B."/>
            <person name="Wang S."/>
            <person name="Lu Y."/>
            <person name="Wu K."/>
            <person name="Fan W."/>
            <person name="Wang G."/>
        </authorList>
    </citation>
    <scope>NUCLEOTIDE SEQUENCE</scope>
    <source>
        <strain evidence="3">12Hb</strain>
    </source>
</reference>
<gene>
    <name evidence="3" type="ORF">GE061_017883</name>
</gene>
<comment type="caution">
    <text evidence="3">The sequence shown here is derived from an EMBL/GenBank/DDBJ whole genome shotgun (WGS) entry which is preliminary data.</text>
</comment>
<keyword evidence="2" id="KW-0732">Signal</keyword>
<feature type="chain" id="PRO_5035793756" evidence="2">
    <location>
        <begin position="20"/>
        <end position="904"/>
    </location>
</feature>
<sequence length="904" mass="103578">MQLLSVGVIICFVVVVVNSAEDRVLRGGGRSYRHKLRRRSHMFHGLRRGMGILTSYNLSDGVKGMSCNGKRCHHYGAEPKRPMGKPKWVMKVKHTRYLCYSEDVHDCPRFEGGFYRKYTGKAPSGKLNHYQMVVCGKVYMCHAHKSKDCPKVPIIPSVWEEVTKEKAYILDKNSTVILCLASDIEKCQDKFGHGDWKPKDGVDDENEIHWYLIDDGIKYYCKNREKEQCEKYGSGEWKRYCEGEVEECEKKKWEREVDGVTIICVAYSVEDCEGIYNGDWKPSKRANDKNGKPQNTKWYIHGSGGVTFYCDGLERSKCPKELSEGGSQKWEETPPDDPFEDENRVWEQKIRGKTLICVSSDIKFCKRAGKGRWKPSHREIDEDGMPKRSKWEIDTGGAIIYCDAKLSKNCPKIGRGKWGPTDGEEPEDSQEEEGTPMWDMTVDGKLLICVAPNVRYCKKAHPGHWKRCYKDKDSNGVPEKSKWLTIVGKGRLYCDQESSETCPKIKGNIWKKVPIDSDDQRKARKRGKKGNMKLWELKIGEGTFVCVAYKRKDCRKAHKGHWKPSEHKTDDNGVPEDYIWANRLGDAKLYCKSKLSKSCQNVIKGGRWISISEDSDDEHDDEHRKHFPNDKRKVDVGKIAPLVERGGGRFKQSQNLDSAVMLCYGSDSSNCPEGVKWIETKQDVGKEVRNIISDTNIWVLKRNDVYLVCIAEELSSCQSEAEDDEWSIIAGMKAGLWKSTQNGVHTYCETAEKSKCPEEFGSWKLVSMDQWDQKVLAPNKKGNMWRLVSFDFTAFCDAKYKNKCPKFKDYTWSKVFGEGDVDYSAYGKKVRFKKMIDKTLYQCKAKTADACPTLPNNETWEKVKSKVTVEEVLTLFEDIPGFKDSCYSGICKIKNNKAHDPFSE</sequence>
<proteinExistence type="predicted"/>
<feature type="compositionally biased region" description="Acidic residues" evidence="1">
    <location>
        <begin position="422"/>
        <end position="434"/>
    </location>
</feature>
<keyword evidence="4" id="KW-1185">Reference proteome</keyword>
<evidence type="ECO:0000313" key="3">
    <source>
        <dbReference type="EMBL" id="KAF6206647.1"/>
    </source>
</evidence>
<name>A0A8S9XCA6_APOLU</name>
<feature type="signal peptide" evidence="2">
    <location>
        <begin position="1"/>
        <end position="19"/>
    </location>
</feature>
<dbReference type="EMBL" id="WIXP02000008">
    <property type="protein sequence ID" value="KAF6206647.1"/>
    <property type="molecule type" value="Genomic_DNA"/>
</dbReference>
<dbReference type="AlphaFoldDB" id="A0A8S9XCA6"/>
<evidence type="ECO:0000256" key="1">
    <source>
        <dbReference type="SAM" id="MobiDB-lite"/>
    </source>
</evidence>
<organism evidence="3 4">
    <name type="scientific">Apolygus lucorum</name>
    <name type="common">Small green plant bug</name>
    <name type="synonym">Lygocoris lucorum</name>
    <dbReference type="NCBI Taxonomy" id="248454"/>
    <lineage>
        <taxon>Eukaryota</taxon>
        <taxon>Metazoa</taxon>
        <taxon>Ecdysozoa</taxon>
        <taxon>Arthropoda</taxon>
        <taxon>Hexapoda</taxon>
        <taxon>Insecta</taxon>
        <taxon>Pterygota</taxon>
        <taxon>Neoptera</taxon>
        <taxon>Paraneoptera</taxon>
        <taxon>Hemiptera</taxon>
        <taxon>Heteroptera</taxon>
        <taxon>Panheteroptera</taxon>
        <taxon>Cimicomorpha</taxon>
        <taxon>Miridae</taxon>
        <taxon>Mirini</taxon>
        <taxon>Apolygus</taxon>
    </lineage>
</organism>
<evidence type="ECO:0000313" key="4">
    <source>
        <dbReference type="Proteomes" id="UP000466442"/>
    </source>
</evidence>
<protein>
    <submittedName>
        <fullName evidence="3">Uncharacterized protein</fullName>
    </submittedName>
</protein>
<evidence type="ECO:0000256" key="2">
    <source>
        <dbReference type="SAM" id="SignalP"/>
    </source>
</evidence>
<accession>A0A8S9XCA6</accession>